<dbReference type="EMBL" id="RXIC02000021">
    <property type="protein sequence ID" value="KAB1218592.1"/>
    <property type="molecule type" value="Genomic_DNA"/>
</dbReference>
<feature type="compositionally biased region" description="Polar residues" evidence="1">
    <location>
        <begin position="14"/>
        <end position="23"/>
    </location>
</feature>
<gene>
    <name evidence="2" type="ORF">CJ030_MR3G026472</name>
</gene>
<sequence length="235" mass="25885">MKNETIDKQRFLQKSYNDHYNGQSRREARPCAQRREKGNRNKLQLIRLAVQLTKHLCIHISIKCSTTCAAIPASPSSHPSSSSAHQMTLQQIQLAKPQREEIKLLLQGAAEKIERLQLMATKIYSSAYAITGEKGEVAGEEGEVGCGLGGDGDGDGDGWRRKSRRVLRSKLFVCLFGSLRDDSSCTEVRQMASSSSTKLKKLQLEGKTKTNGNVSCIDPKFIDLLSGSTLMSLLG</sequence>
<evidence type="ECO:0000256" key="1">
    <source>
        <dbReference type="SAM" id="MobiDB-lite"/>
    </source>
</evidence>
<feature type="compositionally biased region" description="Basic and acidic residues" evidence="1">
    <location>
        <begin position="24"/>
        <end position="37"/>
    </location>
</feature>
<evidence type="ECO:0000313" key="3">
    <source>
        <dbReference type="Proteomes" id="UP000516437"/>
    </source>
</evidence>
<keyword evidence="3" id="KW-1185">Reference proteome</keyword>
<feature type="region of interest" description="Disordered" evidence="1">
    <location>
        <begin position="14"/>
        <end position="37"/>
    </location>
</feature>
<organism evidence="2 3">
    <name type="scientific">Morella rubra</name>
    <name type="common">Chinese bayberry</name>
    <dbReference type="NCBI Taxonomy" id="262757"/>
    <lineage>
        <taxon>Eukaryota</taxon>
        <taxon>Viridiplantae</taxon>
        <taxon>Streptophyta</taxon>
        <taxon>Embryophyta</taxon>
        <taxon>Tracheophyta</taxon>
        <taxon>Spermatophyta</taxon>
        <taxon>Magnoliopsida</taxon>
        <taxon>eudicotyledons</taxon>
        <taxon>Gunneridae</taxon>
        <taxon>Pentapetalae</taxon>
        <taxon>rosids</taxon>
        <taxon>fabids</taxon>
        <taxon>Fagales</taxon>
        <taxon>Myricaceae</taxon>
        <taxon>Morella</taxon>
    </lineage>
</organism>
<dbReference type="AlphaFoldDB" id="A0A6A1W050"/>
<name>A0A6A1W050_9ROSI</name>
<evidence type="ECO:0000313" key="2">
    <source>
        <dbReference type="EMBL" id="KAB1218592.1"/>
    </source>
</evidence>
<proteinExistence type="predicted"/>
<dbReference type="Proteomes" id="UP000516437">
    <property type="component" value="Chromosome 3"/>
</dbReference>
<protein>
    <submittedName>
        <fullName evidence="2">Uncharacterized protein</fullName>
    </submittedName>
</protein>
<comment type="caution">
    <text evidence="2">The sequence shown here is derived from an EMBL/GenBank/DDBJ whole genome shotgun (WGS) entry which is preliminary data.</text>
</comment>
<reference evidence="2 3" key="1">
    <citation type="journal article" date="2019" name="Plant Biotechnol. J.">
        <title>The red bayberry genome and genetic basis of sex determination.</title>
        <authorList>
            <person name="Jia H.M."/>
            <person name="Jia H.J."/>
            <person name="Cai Q.L."/>
            <person name="Wang Y."/>
            <person name="Zhao H.B."/>
            <person name="Yang W.F."/>
            <person name="Wang G.Y."/>
            <person name="Li Y.H."/>
            <person name="Zhan D.L."/>
            <person name="Shen Y.T."/>
            <person name="Niu Q.F."/>
            <person name="Chang L."/>
            <person name="Qiu J."/>
            <person name="Zhao L."/>
            <person name="Xie H.B."/>
            <person name="Fu W.Y."/>
            <person name="Jin J."/>
            <person name="Li X.W."/>
            <person name="Jiao Y."/>
            <person name="Zhou C.C."/>
            <person name="Tu T."/>
            <person name="Chai C.Y."/>
            <person name="Gao J.L."/>
            <person name="Fan L.J."/>
            <person name="van de Weg E."/>
            <person name="Wang J.Y."/>
            <person name="Gao Z.S."/>
        </authorList>
    </citation>
    <scope>NUCLEOTIDE SEQUENCE [LARGE SCALE GENOMIC DNA]</scope>
    <source>
        <tissue evidence="2">Leaves</tissue>
    </source>
</reference>
<accession>A0A6A1W050</accession>